<dbReference type="InParanoid" id="A0A3N7FWR9"/>
<dbReference type="Gramene" id="Potri.001G425366.1.v4.1">
    <property type="protein sequence ID" value="Potri.001G425366.1.v4.1"/>
    <property type="gene ID" value="Potri.001G425366.v4.1"/>
</dbReference>
<reference evidence="1 2" key="1">
    <citation type="journal article" date="2006" name="Science">
        <title>The genome of black cottonwood, Populus trichocarpa (Torr. &amp; Gray).</title>
        <authorList>
            <person name="Tuskan G.A."/>
            <person name="Difazio S."/>
            <person name="Jansson S."/>
            <person name="Bohlmann J."/>
            <person name="Grigoriev I."/>
            <person name="Hellsten U."/>
            <person name="Putnam N."/>
            <person name="Ralph S."/>
            <person name="Rombauts S."/>
            <person name="Salamov A."/>
            <person name="Schein J."/>
            <person name="Sterck L."/>
            <person name="Aerts A."/>
            <person name="Bhalerao R.R."/>
            <person name="Bhalerao R.P."/>
            <person name="Blaudez D."/>
            <person name="Boerjan W."/>
            <person name="Brun A."/>
            <person name="Brunner A."/>
            <person name="Busov V."/>
            <person name="Campbell M."/>
            <person name="Carlson J."/>
            <person name="Chalot M."/>
            <person name="Chapman J."/>
            <person name="Chen G.L."/>
            <person name="Cooper D."/>
            <person name="Coutinho P.M."/>
            <person name="Couturier J."/>
            <person name="Covert S."/>
            <person name="Cronk Q."/>
            <person name="Cunningham R."/>
            <person name="Davis J."/>
            <person name="Degroeve S."/>
            <person name="Dejardin A."/>
            <person name="Depamphilis C."/>
            <person name="Detter J."/>
            <person name="Dirks B."/>
            <person name="Dubchak I."/>
            <person name="Duplessis S."/>
            <person name="Ehlting J."/>
            <person name="Ellis B."/>
            <person name="Gendler K."/>
            <person name="Goodstein D."/>
            <person name="Gribskov M."/>
            <person name="Grimwood J."/>
            <person name="Groover A."/>
            <person name="Gunter L."/>
            <person name="Hamberger B."/>
            <person name="Heinze B."/>
            <person name="Helariutta Y."/>
            <person name="Henrissat B."/>
            <person name="Holligan D."/>
            <person name="Holt R."/>
            <person name="Huang W."/>
            <person name="Islam-Faridi N."/>
            <person name="Jones S."/>
            <person name="Jones-Rhoades M."/>
            <person name="Jorgensen R."/>
            <person name="Joshi C."/>
            <person name="Kangasjarvi J."/>
            <person name="Karlsson J."/>
            <person name="Kelleher C."/>
            <person name="Kirkpatrick R."/>
            <person name="Kirst M."/>
            <person name="Kohler A."/>
            <person name="Kalluri U."/>
            <person name="Larimer F."/>
            <person name="Leebens-Mack J."/>
            <person name="Leple J.C."/>
            <person name="Locascio P."/>
            <person name="Lou Y."/>
            <person name="Lucas S."/>
            <person name="Martin F."/>
            <person name="Montanini B."/>
            <person name="Napoli C."/>
            <person name="Nelson D.R."/>
            <person name="Nelson C."/>
            <person name="Nieminen K."/>
            <person name="Nilsson O."/>
            <person name="Pereda V."/>
            <person name="Peter G."/>
            <person name="Philippe R."/>
            <person name="Pilate G."/>
            <person name="Poliakov A."/>
            <person name="Razumovskaya J."/>
            <person name="Richardson P."/>
            <person name="Rinaldi C."/>
            <person name="Ritland K."/>
            <person name="Rouze P."/>
            <person name="Ryaboy D."/>
            <person name="Schmutz J."/>
            <person name="Schrader J."/>
            <person name="Segerman B."/>
            <person name="Shin H."/>
            <person name="Siddiqui A."/>
            <person name="Sterky F."/>
            <person name="Terry A."/>
            <person name="Tsai C.J."/>
            <person name="Uberbacher E."/>
            <person name="Unneberg P."/>
            <person name="Vahala J."/>
            <person name="Wall K."/>
            <person name="Wessler S."/>
            <person name="Yang G."/>
            <person name="Yin T."/>
            <person name="Douglas C."/>
            <person name="Marra M."/>
            <person name="Sandberg G."/>
            <person name="Van de Peer Y."/>
            <person name="Rokhsar D."/>
        </authorList>
    </citation>
    <scope>NUCLEOTIDE SEQUENCE [LARGE SCALE GENOMIC DNA]</scope>
    <source>
        <strain evidence="2">cv. Nisqually</strain>
    </source>
</reference>
<organism evidence="1 2">
    <name type="scientific">Populus trichocarpa</name>
    <name type="common">Western balsam poplar</name>
    <name type="synonym">Populus balsamifera subsp. trichocarpa</name>
    <dbReference type="NCBI Taxonomy" id="3694"/>
    <lineage>
        <taxon>Eukaryota</taxon>
        <taxon>Viridiplantae</taxon>
        <taxon>Streptophyta</taxon>
        <taxon>Embryophyta</taxon>
        <taxon>Tracheophyta</taxon>
        <taxon>Spermatophyta</taxon>
        <taxon>Magnoliopsida</taxon>
        <taxon>eudicotyledons</taxon>
        <taxon>Gunneridae</taxon>
        <taxon>Pentapetalae</taxon>
        <taxon>rosids</taxon>
        <taxon>fabids</taxon>
        <taxon>Malpighiales</taxon>
        <taxon>Salicaceae</taxon>
        <taxon>Saliceae</taxon>
        <taxon>Populus</taxon>
    </lineage>
</organism>
<sequence>MMSWCGWWCCCDCSSSSLVLLRCLSSSSVQLLVQLVVLPFSSTGFLFPPLSICLRVPLVLVLAEDGGREGYPAVMLLLLFAASGGRIRLLCCSCLLLLKVAEELQLVMTAPLLVHAPSAEQNTATAGDGEKI</sequence>
<protein>
    <submittedName>
        <fullName evidence="1">Uncharacterized protein</fullName>
    </submittedName>
</protein>
<dbReference type="Proteomes" id="UP000006729">
    <property type="component" value="Chromosome 1"/>
</dbReference>
<gene>
    <name evidence="1" type="ORF">POPTR_001G425366</name>
</gene>
<evidence type="ECO:0000313" key="1">
    <source>
        <dbReference type="EMBL" id="RQO86048.1"/>
    </source>
</evidence>
<accession>A0A3N7FWR9</accession>
<evidence type="ECO:0000313" key="2">
    <source>
        <dbReference type="Proteomes" id="UP000006729"/>
    </source>
</evidence>
<dbReference type="AlphaFoldDB" id="A0A3N7FWR9"/>
<name>A0A3N7FWR9_POPTR</name>
<proteinExistence type="predicted"/>
<keyword evidence="2" id="KW-1185">Reference proteome</keyword>
<dbReference type="EMBL" id="CM009290">
    <property type="protein sequence ID" value="RQO86048.1"/>
    <property type="molecule type" value="Genomic_DNA"/>
</dbReference>